<proteinExistence type="inferred from homology"/>
<evidence type="ECO:0000256" key="3">
    <source>
        <dbReference type="ARBA" id="ARBA00022448"/>
    </source>
</evidence>
<comment type="subcellular location">
    <subcellularLocation>
        <location evidence="1 7">Cell outer membrane</location>
    </subcellularLocation>
</comment>
<reference evidence="10 11" key="2">
    <citation type="submission" date="2018-06" db="EMBL/GenBank/DDBJ databases">
        <authorList>
            <consortium name="Pathogen Informatics"/>
            <person name="Doyle S."/>
        </authorList>
    </citation>
    <scope>NUCLEOTIDE SEQUENCE [LARGE SCALE GENOMIC DNA]</scope>
    <source>
        <strain evidence="10 11">NCTC10476</strain>
    </source>
</reference>
<evidence type="ECO:0000313" key="10">
    <source>
        <dbReference type="EMBL" id="SUQ00589.1"/>
    </source>
</evidence>
<dbReference type="STRING" id="29486.UGYR_11060"/>
<keyword evidence="6" id="KW-0998">Cell outer membrane</keyword>
<dbReference type="EMBL" id="LN681231">
    <property type="protein sequence ID" value="CEK26012.1"/>
    <property type="molecule type" value="Genomic_DNA"/>
</dbReference>
<dbReference type="Pfam" id="PF00263">
    <property type="entry name" value="Secretin"/>
    <property type="match status" value="1"/>
</dbReference>
<evidence type="ECO:0000259" key="8">
    <source>
        <dbReference type="SMART" id="SM00965"/>
    </source>
</evidence>
<evidence type="ECO:0000256" key="2">
    <source>
        <dbReference type="ARBA" id="ARBA00006304"/>
    </source>
</evidence>
<keyword evidence="3 7" id="KW-0813">Transport</keyword>
<dbReference type="PRINTS" id="PR01032">
    <property type="entry name" value="PHAGEIV"/>
</dbReference>
<dbReference type="InterPro" id="IPR005644">
    <property type="entry name" value="NolW-like"/>
</dbReference>
<sequence length="422" mass="46060">MKFSPRSHGIGIVFLLLYCSLCRSEQSEPPVSLVFQNAPFSVVLQSLADYKNLNLVASANVGGNLSLRLVDVPWQQALDTVLRMGNLTVEREGNLLLVLTEQEVATRFLHDQGQREKKAKHQVLDRHSQVLLHAEAEEIAANLNVNHGGLLSPQGRVFADKRTNRLLIRDTAESIAALKAWLSELDSPLQQVQLAAHIVTISSESLHELGVRWGIPARDSGGSALRINNFNVGLPIQNSAITAGFNIARISGQLLDLELSALEQENQVEIIASPRLTTSHQQTASIKQGTDIPYSVSSGKNGGTTVEFKEAVLGMEVTPRILGAGKITLKLKISQNMPGMAIKRGENESLAIDKQEIKTQITVNDGETIVLGGIFQQKNSRGANKVPVLSDIPLLGHLFKQTVNAKSRRELVIFITPRLISI</sequence>
<dbReference type="SMART" id="SM00965">
    <property type="entry name" value="STN"/>
    <property type="match status" value="1"/>
</dbReference>
<evidence type="ECO:0000313" key="9">
    <source>
        <dbReference type="EMBL" id="CEK26012.1"/>
    </source>
</evidence>
<dbReference type="EMBL" id="UHJG01000001">
    <property type="protein sequence ID" value="SUQ00589.1"/>
    <property type="molecule type" value="Genomic_DNA"/>
</dbReference>
<dbReference type="RefSeq" id="WP_004718469.1">
    <property type="nucleotide sequence ID" value="NZ_CCYO01000022.1"/>
</dbReference>
<dbReference type="Gene3D" id="3.30.1370.130">
    <property type="match status" value="1"/>
</dbReference>
<dbReference type="NCBIfam" id="TIGR02515">
    <property type="entry name" value="IV_pilus_PilQ"/>
    <property type="match status" value="1"/>
</dbReference>
<reference evidence="9" key="1">
    <citation type="journal article" date="2015" name="Genome Announc.">
        <title>Complete Genome Sequence of Yersinia ruckeri Strain CSF007-82, Etiologic Agent of Red Mouth Disease in Salmonid Fish.</title>
        <authorList>
            <person name="Nelson M.C."/>
            <person name="LaPatra S.E."/>
            <person name="Welch T.J."/>
            <person name="Graf J."/>
        </authorList>
    </citation>
    <scope>NUCLEOTIDE SEQUENCE</scope>
    <source>
        <strain evidence="9">CSF007-82</strain>
    </source>
</reference>
<dbReference type="InterPro" id="IPR001775">
    <property type="entry name" value="GspD/PilQ"/>
</dbReference>
<dbReference type="AlphaFoldDB" id="A0A0A8V8C1"/>
<organism evidence="9">
    <name type="scientific">Yersinia ruckeri</name>
    <dbReference type="NCBI Taxonomy" id="29486"/>
    <lineage>
        <taxon>Bacteria</taxon>
        <taxon>Pseudomonadati</taxon>
        <taxon>Pseudomonadota</taxon>
        <taxon>Gammaproteobacteria</taxon>
        <taxon>Enterobacterales</taxon>
        <taxon>Yersiniaceae</taxon>
        <taxon>Yersinia</taxon>
    </lineage>
</organism>
<dbReference type="Pfam" id="PF03958">
    <property type="entry name" value="Secretin_N"/>
    <property type="match status" value="1"/>
</dbReference>
<dbReference type="PANTHER" id="PTHR30604:SF1">
    <property type="entry name" value="DNA UTILIZATION PROTEIN HOFQ"/>
    <property type="match status" value="1"/>
</dbReference>
<evidence type="ECO:0000256" key="7">
    <source>
        <dbReference type="RuleBase" id="RU004004"/>
    </source>
</evidence>
<dbReference type="Gene3D" id="3.30.1370.120">
    <property type="match status" value="1"/>
</dbReference>
<keyword evidence="5" id="KW-0472">Membrane</keyword>
<dbReference type="InterPro" id="IPR051808">
    <property type="entry name" value="Type_IV_pilus_biogenesis"/>
</dbReference>
<keyword evidence="11" id="KW-1185">Reference proteome</keyword>
<dbReference type="InterPro" id="IPR004845">
    <property type="entry name" value="T2SS_GspD_CS"/>
</dbReference>
<evidence type="ECO:0000256" key="4">
    <source>
        <dbReference type="ARBA" id="ARBA00022729"/>
    </source>
</evidence>
<dbReference type="PANTHER" id="PTHR30604">
    <property type="entry name" value="PROTEIN TRANSPORT PROTEIN HOFQ"/>
    <property type="match status" value="1"/>
</dbReference>
<feature type="domain" description="Secretin/TonB short N-terminal" evidence="8">
    <location>
        <begin position="53"/>
        <end position="100"/>
    </location>
</feature>
<protein>
    <submittedName>
        <fullName evidence="10">Putative outer membrane porin HofQ</fullName>
    </submittedName>
    <submittedName>
        <fullName evidence="9">Type IV pilus biogenesis protein PilQ</fullName>
    </submittedName>
</protein>
<dbReference type="Proteomes" id="UP000255169">
    <property type="component" value="Unassembled WGS sequence"/>
</dbReference>
<dbReference type="OrthoDB" id="9775455at2"/>
<evidence type="ECO:0000256" key="5">
    <source>
        <dbReference type="ARBA" id="ARBA00023136"/>
    </source>
</evidence>
<keyword evidence="4" id="KW-0732">Signal</keyword>
<dbReference type="PRINTS" id="PR00811">
    <property type="entry name" value="BCTERIALGSPD"/>
</dbReference>
<dbReference type="PROSITE" id="PS00875">
    <property type="entry name" value="T2SP_D"/>
    <property type="match status" value="1"/>
</dbReference>
<dbReference type="NCBIfam" id="NF010083">
    <property type="entry name" value="PRK13568.1"/>
    <property type="match status" value="1"/>
</dbReference>
<name>A0A0A8V8C1_YERRU</name>
<dbReference type="InterPro" id="IPR013355">
    <property type="entry name" value="Pilus_4_PilQ"/>
</dbReference>
<dbReference type="GO" id="GO:0009306">
    <property type="term" value="P:protein secretion"/>
    <property type="evidence" value="ECO:0007669"/>
    <property type="project" value="InterPro"/>
</dbReference>
<evidence type="ECO:0000256" key="1">
    <source>
        <dbReference type="ARBA" id="ARBA00004442"/>
    </source>
</evidence>
<comment type="similarity">
    <text evidence="2">Belongs to the bacterial secretin family. PilQ subfamily.</text>
</comment>
<dbReference type="GO" id="GO:0009279">
    <property type="term" value="C:cell outer membrane"/>
    <property type="evidence" value="ECO:0007669"/>
    <property type="project" value="UniProtKB-SubCell"/>
</dbReference>
<accession>A0A0A8V8C1</accession>
<evidence type="ECO:0000256" key="6">
    <source>
        <dbReference type="ARBA" id="ARBA00023237"/>
    </source>
</evidence>
<dbReference type="InterPro" id="IPR011662">
    <property type="entry name" value="Secretin/TonB_short_N"/>
</dbReference>
<gene>
    <name evidence="10" type="primary">pilQ</name>
    <name evidence="9" type="ORF">CSF007_1090</name>
    <name evidence="10" type="ORF">NCTC10476_01890</name>
</gene>
<dbReference type="GeneID" id="66877996"/>
<evidence type="ECO:0000313" key="11">
    <source>
        <dbReference type="Proteomes" id="UP000255169"/>
    </source>
</evidence>
<dbReference type="InterPro" id="IPR004846">
    <property type="entry name" value="T2SS/T3SS_dom"/>
</dbReference>
<dbReference type="InterPro" id="IPR038591">
    <property type="entry name" value="NolW-like_sf"/>
</dbReference>